<name>A0A1Y0ENJ0_9BURK</name>
<dbReference type="GO" id="GO:0019288">
    <property type="term" value="P:isopentenyl diphosphate biosynthetic process, methylerythritol 4-phosphate pathway"/>
    <property type="evidence" value="ECO:0007669"/>
    <property type="project" value="TreeGrafter"/>
</dbReference>
<comment type="catalytic activity">
    <reaction evidence="11">
        <text>D-glyceraldehyde 3-phosphate + pyruvate + H(+) = 1-deoxy-D-xylulose 5-phosphate + CO2</text>
        <dbReference type="Rhea" id="RHEA:12605"/>
        <dbReference type="ChEBI" id="CHEBI:15361"/>
        <dbReference type="ChEBI" id="CHEBI:15378"/>
        <dbReference type="ChEBI" id="CHEBI:16526"/>
        <dbReference type="ChEBI" id="CHEBI:57792"/>
        <dbReference type="ChEBI" id="CHEBI:59776"/>
        <dbReference type="EC" id="2.2.1.7"/>
    </reaction>
</comment>
<accession>A0A1Y0ENJ0</accession>
<dbReference type="Pfam" id="PF02779">
    <property type="entry name" value="Transket_pyr"/>
    <property type="match status" value="1"/>
</dbReference>
<keyword evidence="9 11" id="KW-0414">Isoprene biosynthesis</keyword>
<dbReference type="HAMAP" id="MF_00315">
    <property type="entry name" value="DXP_synth"/>
    <property type="match status" value="1"/>
</dbReference>
<evidence type="ECO:0000313" key="13">
    <source>
        <dbReference type="EMBL" id="ARU05205.1"/>
    </source>
</evidence>
<evidence type="ECO:0000256" key="10">
    <source>
        <dbReference type="ARBA" id="ARBA00055605"/>
    </source>
</evidence>
<dbReference type="PANTHER" id="PTHR43322">
    <property type="entry name" value="1-D-DEOXYXYLULOSE 5-PHOSPHATE SYNTHASE-RELATED"/>
    <property type="match status" value="1"/>
</dbReference>
<comment type="pathway">
    <text evidence="1 11">Metabolic intermediate biosynthesis; 1-deoxy-D-xylulose 5-phosphate biosynthesis; 1-deoxy-D-xylulose 5-phosphate from D-glyceraldehyde 3-phosphate and pyruvate: step 1/1.</text>
</comment>
<dbReference type="PANTHER" id="PTHR43322:SF5">
    <property type="entry name" value="1-DEOXY-D-XYLULOSE-5-PHOSPHATE SYNTHASE, CHLOROPLASTIC"/>
    <property type="match status" value="1"/>
</dbReference>
<comment type="function">
    <text evidence="10 11">Catalyzes the acyloin condensation reaction between C atoms 2 and 3 of pyruvate and glyceraldehyde 3-phosphate to yield 1-deoxy-D-xylulose-5-phosphate (DXP).</text>
</comment>
<feature type="binding site" evidence="11">
    <location>
        <position position="175"/>
    </location>
    <ligand>
        <name>thiamine diphosphate</name>
        <dbReference type="ChEBI" id="CHEBI:58937"/>
    </ligand>
</feature>
<dbReference type="GO" id="GO:0009228">
    <property type="term" value="P:thiamine biosynthetic process"/>
    <property type="evidence" value="ECO:0007669"/>
    <property type="project" value="UniProtKB-UniRule"/>
</dbReference>
<dbReference type="PROSITE" id="PS00801">
    <property type="entry name" value="TRANSKETOLASE_1"/>
    <property type="match status" value="1"/>
</dbReference>
<dbReference type="Proteomes" id="UP000196138">
    <property type="component" value="Chromosome"/>
</dbReference>
<dbReference type="SUPFAM" id="SSF52922">
    <property type="entry name" value="TK C-terminal domain-like"/>
    <property type="match status" value="1"/>
</dbReference>
<dbReference type="Gene3D" id="3.40.50.970">
    <property type="match status" value="2"/>
</dbReference>
<dbReference type="GO" id="GO:0016114">
    <property type="term" value="P:terpenoid biosynthetic process"/>
    <property type="evidence" value="ECO:0007669"/>
    <property type="project" value="UniProtKB-UniRule"/>
</dbReference>
<dbReference type="GO" id="GO:0008661">
    <property type="term" value="F:1-deoxy-D-xylulose-5-phosphate synthase activity"/>
    <property type="evidence" value="ECO:0007669"/>
    <property type="project" value="UniProtKB-UniRule"/>
</dbReference>
<keyword evidence="8 11" id="KW-0786">Thiamine pyrophosphate</keyword>
<dbReference type="InterPro" id="IPR049557">
    <property type="entry name" value="Transketolase_CS"/>
</dbReference>
<dbReference type="EMBL" id="CP021455">
    <property type="protein sequence ID" value="ARU05205.1"/>
    <property type="molecule type" value="Genomic_DNA"/>
</dbReference>
<dbReference type="CDD" id="cd02007">
    <property type="entry name" value="TPP_DXS"/>
    <property type="match status" value="1"/>
</dbReference>
<dbReference type="NCBIfam" id="NF003933">
    <property type="entry name" value="PRK05444.2-2"/>
    <property type="match status" value="1"/>
</dbReference>
<comment type="subunit">
    <text evidence="3 11">Homodimer.</text>
</comment>
<keyword evidence="4 11" id="KW-0808">Transferase</keyword>
<feature type="binding site" evidence="11">
    <location>
        <position position="74"/>
    </location>
    <ligand>
        <name>thiamine diphosphate</name>
        <dbReference type="ChEBI" id="CHEBI:58937"/>
    </ligand>
</feature>
<comment type="cofactor">
    <cofactor evidence="11">
        <name>Mg(2+)</name>
        <dbReference type="ChEBI" id="CHEBI:18420"/>
    </cofactor>
    <text evidence="11">Binds 1 Mg(2+) ion per subunit.</text>
</comment>
<dbReference type="PROSITE" id="PS00802">
    <property type="entry name" value="TRANSKETOLASE_2"/>
    <property type="match status" value="1"/>
</dbReference>
<evidence type="ECO:0000256" key="9">
    <source>
        <dbReference type="ARBA" id="ARBA00023229"/>
    </source>
</evidence>
<keyword evidence="14" id="KW-1185">Reference proteome</keyword>
<evidence type="ECO:0000256" key="11">
    <source>
        <dbReference type="HAMAP-Rule" id="MF_00315"/>
    </source>
</evidence>
<dbReference type="InterPro" id="IPR009014">
    <property type="entry name" value="Transketo_C/PFOR_II"/>
</dbReference>
<dbReference type="SMART" id="SM00861">
    <property type="entry name" value="Transket_pyr"/>
    <property type="match status" value="1"/>
</dbReference>
<dbReference type="CDD" id="cd07033">
    <property type="entry name" value="TPP_PYR_DXS_TK_like"/>
    <property type="match status" value="1"/>
</dbReference>
<dbReference type="Pfam" id="PF02780">
    <property type="entry name" value="Transketolase_C"/>
    <property type="match status" value="1"/>
</dbReference>
<dbReference type="Pfam" id="PF13292">
    <property type="entry name" value="DXP_synthase_N"/>
    <property type="match status" value="1"/>
</dbReference>
<dbReference type="GO" id="GO:0000287">
    <property type="term" value="F:magnesium ion binding"/>
    <property type="evidence" value="ECO:0007669"/>
    <property type="project" value="UniProtKB-UniRule"/>
</dbReference>
<dbReference type="KEGG" id="cser:CCO03_11390"/>
<dbReference type="UniPathway" id="UPA00064">
    <property type="reaction ID" value="UER00091"/>
</dbReference>
<dbReference type="NCBIfam" id="TIGR00204">
    <property type="entry name" value="dxs"/>
    <property type="match status" value="1"/>
</dbReference>
<feature type="binding site" evidence="11">
    <location>
        <begin position="147"/>
        <end position="148"/>
    </location>
    <ligand>
        <name>thiamine diphosphate</name>
        <dbReference type="ChEBI" id="CHEBI:58937"/>
    </ligand>
</feature>
<dbReference type="InterPro" id="IPR005477">
    <property type="entry name" value="Dxylulose-5-P_synthase"/>
</dbReference>
<dbReference type="InterPro" id="IPR029061">
    <property type="entry name" value="THDP-binding"/>
</dbReference>
<feature type="binding site" evidence="11">
    <location>
        <position position="175"/>
    </location>
    <ligand>
        <name>Mg(2+)</name>
        <dbReference type="ChEBI" id="CHEBI:18420"/>
    </ligand>
</feature>
<dbReference type="InterPro" id="IPR005475">
    <property type="entry name" value="Transketolase-like_Pyr-bd"/>
</dbReference>
<evidence type="ECO:0000256" key="4">
    <source>
        <dbReference type="ARBA" id="ARBA00022679"/>
    </source>
</evidence>
<dbReference type="AlphaFoldDB" id="A0A1Y0ENJ0"/>
<protein>
    <recommendedName>
        <fullName evidence="11">1-deoxy-D-xylulose-5-phosphate synthase</fullName>
        <ecNumber evidence="11">2.2.1.7</ecNumber>
    </recommendedName>
    <alternativeName>
        <fullName evidence="11">1-deoxyxylulose-5-phosphate synthase</fullName>
        <shortName evidence="11">DXP synthase</shortName>
        <shortName evidence="11">DXPS</shortName>
    </alternativeName>
</protein>
<dbReference type="Gene3D" id="3.40.50.920">
    <property type="match status" value="1"/>
</dbReference>
<comment type="similarity">
    <text evidence="2 11">Belongs to the transketolase family. DXPS subfamily.</text>
</comment>
<keyword evidence="7 11" id="KW-0784">Thiamine biosynthesis</keyword>
<dbReference type="OrthoDB" id="9803371at2"/>
<gene>
    <name evidence="11" type="primary">dxs</name>
    <name evidence="13" type="ORF">CCO03_11390</name>
</gene>
<feature type="binding site" evidence="11">
    <location>
        <position position="282"/>
    </location>
    <ligand>
        <name>thiamine diphosphate</name>
        <dbReference type="ChEBI" id="CHEBI:58937"/>
    </ligand>
</feature>
<evidence type="ECO:0000256" key="2">
    <source>
        <dbReference type="ARBA" id="ARBA00011081"/>
    </source>
</evidence>
<sequence length="621" mass="66817">MPTLLETIESPAQLRRLDRSQLKRVAQEVRQCVLDNVSKTGGHLSSNLGTVELTVALHHVFNTPEDRIVWDVGHQTYPHKILTGRRERMPSLRQLGGLSGFPQRTESEYDTFGTAHSSTSISAALGMALAARQKGEDRMAIAVIGDGAMTAGMAFEALNNAGVEDCRLIVILNDNDMSISPPVGALNRYLAQLMSGQFYAAARSAGKNVLKKAPPLFELAKRIEEQAKGMVVPATLFEKFGFNYTGPIDGHDLESLIPTLENLKSLKGPQFLHVVTKKGQGYKLAEADPVAYHGPGKFDPSVGLLPSAAPAKQTFTQVFGQWLCDMGAHDERLVGITPAMREGSGLVEFEQRFPGRYYDVGIAEQHAVTFAAGMACEGLKPVVAIYSTFLQRGYDQLIHDVAIQNLPVLFALDRAGLVGADGATHAGAYDIPYLRCIPNLSVACPADERECRQLLSTGFAQSSPVAVRYPRGAGVGVKPLPDLDALPFGKGEVRRTGERIAILAFGTLLYPALEAAERLNATVVNMRWAKPLDEALLLEVAAAHDCLVTVEEGAILGGAGSAVLEALQRLELVRPVLQLGLPDRFIEHGDPAKLLAGLGLDAAGIEASIRKRFVAPLVKVA</sequence>
<feature type="binding site" evidence="11">
    <location>
        <position position="146"/>
    </location>
    <ligand>
        <name>Mg(2+)</name>
        <dbReference type="ChEBI" id="CHEBI:18420"/>
    </ligand>
</feature>
<dbReference type="GO" id="GO:0005829">
    <property type="term" value="C:cytosol"/>
    <property type="evidence" value="ECO:0007669"/>
    <property type="project" value="TreeGrafter"/>
</dbReference>
<dbReference type="FunFam" id="3.40.50.970:FF:000005">
    <property type="entry name" value="1-deoxy-D-xylulose-5-phosphate synthase"/>
    <property type="match status" value="1"/>
</dbReference>
<dbReference type="InterPro" id="IPR033248">
    <property type="entry name" value="Transketolase_C"/>
</dbReference>
<evidence type="ECO:0000256" key="3">
    <source>
        <dbReference type="ARBA" id="ARBA00011738"/>
    </source>
</evidence>
<evidence type="ECO:0000256" key="6">
    <source>
        <dbReference type="ARBA" id="ARBA00022842"/>
    </source>
</evidence>
<evidence type="ECO:0000259" key="12">
    <source>
        <dbReference type="SMART" id="SM00861"/>
    </source>
</evidence>
<dbReference type="EC" id="2.2.1.7" evidence="11"/>
<reference evidence="13 14" key="1">
    <citation type="submission" date="2017-05" db="EMBL/GenBank/DDBJ databases">
        <authorList>
            <person name="Song R."/>
            <person name="Chenine A.L."/>
            <person name="Ruprecht R.M."/>
        </authorList>
    </citation>
    <scope>NUCLEOTIDE SEQUENCE [LARGE SCALE GENOMIC DNA]</scope>
    <source>
        <strain evidence="13 14">DSM 26136</strain>
    </source>
</reference>
<dbReference type="SUPFAM" id="SSF52518">
    <property type="entry name" value="Thiamin diphosphate-binding fold (THDP-binding)"/>
    <property type="match status" value="2"/>
</dbReference>
<organism evidence="13 14">
    <name type="scientific">Comamonas serinivorans</name>
    <dbReference type="NCBI Taxonomy" id="1082851"/>
    <lineage>
        <taxon>Bacteria</taxon>
        <taxon>Pseudomonadati</taxon>
        <taxon>Pseudomonadota</taxon>
        <taxon>Betaproteobacteria</taxon>
        <taxon>Burkholderiales</taxon>
        <taxon>Comamonadaceae</taxon>
        <taxon>Comamonas</taxon>
    </lineage>
</organism>
<dbReference type="RefSeq" id="WP_087281133.1">
    <property type="nucleotide sequence ID" value="NZ_CP021455.1"/>
</dbReference>
<feature type="binding site" evidence="11">
    <location>
        <begin position="115"/>
        <end position="117"/>
    </location>
    <ligand>
        <name>thiamine diphosphate</name>
        <dbReference type="ChEBI" id="CHEBI:58937"/>
    </ligand>
</feature>
<dbReference type="GO" id="GO:0030976">
    <property type="term" value="F:thiamine pyrophosphate binding"/>
    <property type="evidence" value="ECO:0007669"/>
    <property type="project" value="UniProtKB-UniRule"/>
</dbReference>
<evidence type="ECO:0000313" key="14">
    <source>
        <dbReference type="Proteomes" id="UP000196138"/>
    </source>
</evidence>
<comment type="cofactor">
    <cofactor evidence="11">
        <name>thiamine diphosphate</name>
        <dbReference type="ChEBI" id="CHEBI:58937"/>
    </cofactor>
    <text evidence="11">Binds 1 thiamine pyrophosphate per subunit.</text>
</comment>
<evidence type="ECO:0000256" key="5">
    <source>
        <dbReference type="ARBA" id="ARBA00022723"/>
    </source>
</evidence>
<dbReference type="InterPro" id="IPR020826">
    <property type="entry name" value="Transketolase_BS"/>
</dbReference>
<feature type="domain" description="Transketolase-like pyrimidine-binding" evidence="12">
    <location>
        <begin position="313"/>
        <end position="477"/>
    </location>
</feature>
<keyword evidence="6 11" id="KW-0460">Magnesium</keyword>
<proteinExistence type="inferred from homology"/>
<feature type="binding site" evidence="11">
    <location>
        <position position="364"/>
    </location>
    <ligand>
        <name>thiamine diphosphate</name>
        <dbReference type="ChEBI" id="CHEBI:58937"/>
    </ligand>
</feature>
<dbReference type="FunFam" id="3.40.50.920:FF:000002">
    <property type="entry name" value="1-deoxy-D-xylulose-5-phosphate synthase"/>
    <property type="match status" value="1"/>
</dbReference>
<evidence type="ECO:0000256" key="7">
    <source>
        <dbReference type="ARBA" id="ARBA00022977"/>
    </source>
</evidence>
<evidence type="ECO:0000256" key="1">
    <source>
        <dbReference type="ARBA" id="ARBA00004980"/>
    </source>
</evidence>
<evidence type="ECO:0000256" key="8">
    <source>
        <dbReference type="ARBA" id="ARBA00023052"/>
    </source>
</evidence>
<keyword evidence="5 11" id="KW-0479">Metal-binding</keyword>